<evidence type="ECO:0000313" key="4">
    <source>
        <dbReference type="EMBL" id="SET11279.1"/>
    </source>
</evidence>
<proteinExistence type="inferred from homology"/>
<accession>A0A1I0BVZ8</accession>
<dbReference type="PANTHER" id="PTHR42760:SF133">
    <property type="entry name" value="3-OXOACYL-[ACYL-CARRIER-PROTEIN] REDUCTASE"/>
    <property type="match status" value="1"/>
</dbReference>
<dbReference type="PRINTS" id="PR00081">
    <property type="entry name" value="GDHRDH"/>
</dbReference>
<dbReference type="FunFam" id="3.40.50.720:FF:000084">
    <property type="entry name" value="Short-chain dehydrogenase reductase"/>
    <property type="match status" value="1"/>
</dbReference>
<gene>
    <name evidence="4" type="ORF">SAMN04487962_104202</name>
</gene>
<name>A0A1I0BVZ8_9GAMM</name>
<dbReference type="GO" id="GO:0048038">
    <property type="term" value="F:quinone binding"/>
    <property type="evidence" value="ECO:0007669"/>
    <property type="project" value="TreeGrafter"/>
</dbReference>
<evidence type="ECO:0000256" key="1">
    <source>
        <dbReference type="ARBA" id="ARBA00006484"/>
    </source>
</evidence>
<dbReference type="InterPro" id="IPR002347">
    <property type="entry name" value="SDR_fam"/>
</dbReference>
<dbReference type="AlphaFoldDB" id="A0A1I0BVZ8"/>
<dbReference type="Gene3D" id="3.40.50.720">
    <property type="entry name" value="NAD(P)-binding Rossmann-like Domain"/>
    <property type="match status" value="1"/>
</dbReference>
<evidence type="ECO:0000313" key="5">
    <source>
        <dbReference type="Proteomes" id="UP000198762"/>
    </source>
</evidence>
<keyword evidence="2" id="KW-0560">Oxidoreductase</keyword>
<organism evidence="4 5">
    <name type="scientific">Marinobacter segnicrescens</name>
    <dbReference type="NCBI Taxonomy" id="430453"/>
    <lineage>
        <taxon>Bacteria</taxon>
        <taxon>Pseudomonadati</taxon>
        <taxon>Pseudomonadota</taxon>
        <taxon>Gammaproteobacteria</taxon>
        <taxon>Pseudomonadales</taxon>
        <taxon>Marinobacteraceae</taxon>
        <taxon>Marinobacter</taxon>
    </lineage>
</organism>
<dbReference type="InterPro" id="IPR036291">
    <property type="entry name" value="NAD(P)-bd_dom_sf"/>
</dbReference>
<dbReference type="PROSITE" id="PS00061">
    <property type="entry name" value="ADH_SHORT"/>
    <property type="match status" value="1"/>
</dbReference>
<comment type="similarity">
    <text evidence="1">Belongs to the short-chain dehydrogenases/reductases (SDR) family.</text>
</comment>
<dbReference type="GO" id="GO:0016616">
    <property type="term" value="F:oxidoreductase activity, acting on the CH-OH group of donors, NAD or NADP as acceptor"/>
    <property type="evidence" value="ECO:0007669"/>
    <property type="project" value="TreeGrafter"/>
</dbReference>
<dbReference type="PRINTS" id="PR00080">
    <property type="entry name" value="SDRFAMILY"/>
</dbReference>
<dbReference type="SMART" id="SM00822">
    <property type="entry name" value="PKS_KR"/>
    <property type="match status" value="1"/>
</dbReference>
<keyword evidence="5" id="KW-1185">Reference proteome</keyword>
<evidence type="ECO:0000259" key="3">
    <source>
        <dbReference type="SMART" id="SM00822"/>
    </source>
</evidence>
<dbReference type="PANTHER" id="PTHR42760">
    <property type="entry name" value="SHORT-CHAIN DEHYDROGENASES/REDUCTASES FAMILY MEMBER"/>
    <property type="match status" value="1"/>
</dbReference>
<dbReference type="Proteomes" id="UP000198762">
    <property type="component" value="Unassembled WGS sequence"/>
</dbReference>
<dbReference type="STRING" id="430453.SAMN04487962_104202"/>
<dbReference type="RefSeq" id="WP_177186013.1">
    <property type="nucleotide sequence ID" value="NZ_FOHZ01000004.1"/>
</dbReference>
<reference evidence="5" key="1">
    <citation type="submission" date="2016-10" db="EMBL/GenBank/DDBJ databases">
        <authorList>
            <person name="Varghese N."/>
            <person name="Submissions S."/>
        </authorList>
    </citation>
    <scope>NUCLEOTIDE SEQUENCE [LARGE SCALE GENOMIC DNA]</scope>
    <source>
        <strain evidence="5">CGMCC 1.6489</strain>
    </source>
</reference>
<dbReference type="InterPro" id="IPR020904">
    <property type="entry name" value="Sc_DH/Rdtase_CS"/>
</dbReference>
<feature type="domain" description="Ketoreductase" evidence="3">
    <location>
        <begin position="9"/>
        <end position="178"/>
    </location>
</feature>
<dbReference type="InterPro" id="IPR057326">
    <property type="entry name" value="KR_dom"/>
</dbReference>
<dbReference type="GO" id="GO:0006633">
    <property type="term" value="P:fatty acid biosynthetic process"/>
    <property type="evidence" value="ECO:0007669"/>
    <property type="project" value="TreeGrafter"/>
</dbReference>
<dbReference type="Pfam" id="PF13561">
    <property type="entry name" value="adh_short_C2"/>
    <property type="match status" value="1"/>
</dbReference>
<dbReference type="EMBL" id="FOHZ01000004">
    <property type="protein sequence ID" value="SET11279.1"/>
    <property type="molecule type" value="Genomic_DNA"/>
</dbReference>
<evidence type="ECO:0000256" key="2">
    <source>
        <dbReference type="ARBA" id="ARBA00023002"/>
    </source>
</evidence>
<sequence length="255" mass="26671">MSLFDLSGKVSLVTGAGRGIGRSIALGLAEAGSHLVLCSRSRDELEAVAKEAEALGVRTLVAPCDVSDPGQISATVDAAIDEFGQIDVLINNAGLTIKKPAEELPLEDWQTIININLTGVFLMAQAVGRHMLSQRSGSIVNISSIAGKTGLTGSSAYCASKGGVDMLTKTLAVEWAERGVRVNALAPAYTETPLVKAITDTRADFAERVAARTPMKRMARPEEMVGTAIFLAAEASSYITGETIMVDGGWTAFGA</sequence>
<dbReference type="SUPFAM" id="SSF51735">
    <property type="entry name" value="NAD(P)-binding Rossmann-fold domains"/>
    <property type="match status" value="1"/>
</dbReference>
<dbReference type="NCBIfam" id="NF005559">
    <property type="entry name" value="PRK07231.1"/>
    <property type="match status" value="1"/>
</dbReference>
<protein>
    <submittedName>
        <fullName evidence="4">Gluconate 5-dehydrogenase</fullName>
    </submittedName>
</protein>